<reference evidence="2" key="1">
    <citation type="submission" date="2021-01" db="UniProtKB">
        <authorList>
            <consortium name="EnsemblPlants"/>
        </authorList>
    </citation>
    <scope>IDENTIFICATION</scope>
</reference>
<dbReference type="EnsemblPlants" id="Kaladp0062s0116.1.v1.1">
    <property type="protein sequence ID" value="Kaladp0062s0116.1.v1.1"/>
    <property type="gene ID" value="Kaladp0062s0116.v1.1"/>
</dbReference>
<name>A0A7N0UE41_KALFE</name>
<dbReference type="InterPro" id="IPR041693">
    <property type="entry name" value="Glyco_trans_4_5"/>
</dbReference>
<dbReference type="PANTHER" id="PTHR47252:SF5">
    <property type="entry name" value="GLYCOSYL TRANSFERASE FAMILY 1 DOMAIN-CONTAINING PROTEIN"/>
    <property type="match status" value="1"/>
</dbReference>
<sequence length="148" mass="16290">MARHYYAVGRLGVLRKRWLLLALVAISMLIVLLMNSPFDSCDRACQVKRKAKVGPVVVSPGGGGLSMNPLGFMKSKLVLLVSHEMSLSGGPLLLMELAYMLRGVGAKVCWITLQVSSETDDVVDNLEHKLLSRGVQVHKFVFSPYFSK</sequence>
<dbReference type="PANTHER" id="PTHR47252">
    <property type="entry name" value="GLYCOSYLTRANSFERASE"/>
    <property type="match status" value="1"/>
</dbReference>
<evidence type="ECO:0000313" key="2">
    <source>
        <dbReference type="EnsemblPlants" id="Kaladp0062s0116.1.v1.1"/>
    </source>
</evidence>
<keyword evidence="1" id="KW-0472">Membrane</keyword>
<keyword evidence="3" id="KW-1185">Reference proteome</keyword>
<dbReference type="Gramene" id="Kaladp0062s0116.1.v1.1">
    <property type="protein sequence ID" value="Kaladp0062s0116.1.v1.1"/>
    <property type="gene ID" value="Kaladp0062s0116.v1.1"/>
</dbReference>
<keyword evidence="1" id="KW-0812">Transmembrane</keyword>
<dbReference type="Proteomes" id="UP000594263">
    <property type="component" value="Unplaced"/>
</dbReference>
<dbReference type="Pfam" id="PF16994">
    <property type="entry name" value="Glyco_trans_4_5"/>
    <property type="match status" value="1"/>
</dbReference>
<dbReference type="AlphaFoldDB" id="A0A7N0UE41"/>
<accession>A0A7N0UE41</accession>
<evidence type="ECO:0000313" key="3">
    <source>
        <dbReference type="Proteomes" id="UP000594263"/>
    </source>
</evidence>
<evidence type="ECO:0000256" key="1">
    <source>
        <dbReference type="SAM" id="Phobius"/>
    </source>
</evidence>
<protein>
    <submittedName>
        <fullName evidence="2">Uncharacterized protein</fullName>
    </submittedName>
</protein>
<organism evidence="2 3">
    <name type="scientific">Kalanchoe fedtschenkoi</name>
    <name type="common">Lavender scallops</name>
    <name type="synonym">South American air plant</name>
    <dbReference type="NCBI Taxonomy" id="63787"/>
    <lineage>
        <taxon>Eukaryota</taxon>
        <taxon>Viridiplantae</taxon>
        <taxon>Streptophyta</taxon>
        <taxon>Embryophyta</taxon>
        <taxon>Tracheophyta</taxon>
        <taxon>Spermatophyta</taxon>
        <taxon>Magnoliopsida</taxon>
        <taxon>eudicotyledons</taxon>
        <taxon>Gunneridae</taxon>
        <taxon>Pentapetalae</taxon>
        <taxon>Saxifragales</taxon>
        <taxon>Crassulaceae</taxon>
        <taxon>Kalanchoe</taxon>
    </lineage>
</organism>
<keyword evidence="1" id="KW-1133">Transmembrane helix</keyword>
<feature type="transmembrane region" description="Helical" evidence="1">
    <location>
        <begin position="18"/>
        <end position="38"/>
    </location>
</feature>
<proteinExistence type="predicted"/>